<reference evidence="5 6" key="1">
    <citation type="submission" date="2016-05" db="EMBL/GenBank/DDBJ databases">
        <title>Complete genome sequence of Rathayibacter tritici NCPPB 1953.</title>
        <authorList>
            <person name="Park J."/>
            <person name="Lee H.-H."/>
            <person name="Lee S.-W."/>
            <person name="Seo Y.-S."/>
        </authorList>
    </citation>
    <scope>NUCLEOTIDE SEQUENCE [LARGE SCALE GENOMIC DNA]</scope>
    <source>
        <strain evidence="5 6">NCPPB 1953</strain>
    </source>
</reference>
<name>A0A160KTP0_9MICO</name>
<evidence type="ECO:0000256" key="2">
    <source>
        <dbReference type="ARBA" id="ARBA00023295"/>
    </source>
</evidence>
<evidence type="ECO:0000256" key="3">
    <source>
        <dbReference type="RuleBase" id="RU361153"/>
    </source>
</evidence>
<dbReference type="PATRIC" id="fig|33888.3.peg.1926"/>
<accession>A0A160KTP0</accession>
<dbReference type="InterPro" id="IPR001547">
    <property type="entry name" value="Glyco_hydro_5"/>
</dbReference>
<keyword evidence="6" id="KW-1185">Reference proteome</keyword>
<keyword evidence="2 3" id="KW-0326">Glycosidase</keyword>
<keyword evidence="1 3" id="KW-0378">Hydrolase</keyword>
<protein>
    <recommendedName>
        <fullName evidence="4">Glycoside hydrolase family 5 domain-containing protein</fullName>
    </recommendedName>
</protein>
<dbReference type="SUPFAM" id="SSF51445">
    <property type="entry name" value="(Trans)glycosidases"/>
    <property type="match status" value="1"/>
</dbReference>
<organism evidence="5 6">
    <name type="scientific">Rathayibacter tritici</name>
    <dbReference type="NCBI Taxonomy" id="33888"/>
    <lineage>
        <taxon>Bacteria</taxon>
        <taxon>Bacillati</taxon>
        <taxon>Actinomycetota</taxon>
        <taxon>Actinomycetes</taxon>
        <taxon>Micrococcales</taxon>
        <taxon>Microbacteriaceae</taxon>
        <taxon>Rathayibacter</taxon>
    </lineage>
</organism>
<comment type="similarity">
    <text evidence="3">Belongs to the glycosyl hydrolase 5 (cellulase A) family.</text>
</comment>
<dbReference type="STRING" id="33888.A6122_1748"/>
<sequence>MAVLLVPALVIVAGRLLEPGTRSAPVACGPSSATTVDSESVVASPVVTPSGDDYLGKHAFLRGVNVFDLQARVDVGVDCTAANPVESYDYLAGRGLSLVRLAVPWSLLQPQADGESTDDALAKELDPDAVALLRSEIEAIGAAGMRVVLDLHNNGTYPASQGELPEGTVWFGSGISVAQAQRVWTLLATQFLADGRIAAYDLFNEVKRALVPVATYKAYMQAVVTAIRDTGDRHTIWVEGMREGATGTLAAIAPDGPWIQDPLKRIVYSQHFYPGGTGTTLRSVKQGGVEEDLFVGSLTIFGRWCQRYTVHCSVGEVGWPSDESLVLATGGVGSWTDLGEAFYAVADVYGLDVTYFGSTRKPDCGWLMAYCGDDHEINDARSQSAVIEEHLSR</sequence>
<dbReference type="GO" id="GO:0004553">
    <property type="term" value="F:hydrolase activity, hydrolyzing O-glycosyl compounds"/>
    <property type="evidence" value="ECO:0007669"/>
    <property type="project" value="InterPro"/>
</dbReference>
<dbReference type="EMBL" id="CP015515">
    <property type="protein sequence ID" value="AND16879.1"/>
    <property type="molecule type" value="Genomic_DNA"/>
</dbReference>
<proteinExistence type="inferred from homology"/>
<dbReference type="Pfam" id="PF00150">
    <property type="entry name" value="Cellulase"/>
    <property type="match status" value="1"/>
</dbReference>
<evidence type="ECO:0000313" key="5">
    <source>
        <dbReference type="EMBL" id="AND16879.1"/>
    </source>
</evidence>
<dbReference type="Gene3D" id="3.20.20.80">
    <property type="entry name" value="Glycosidases"/>
    <property type="match status" value="1"/>
</dbReference>
<dbReference type="KEGG" id="rtn:A6122_1748"/>
<dbReference type="PANTHER" id="PTHR34142">
    <property type="entry name" value="ENDO-BETA-1,4-GLUCANASE A"/>
    <property type="match status" value="1"/>
</dbReference>
<gene>
    <name evidence="5" type="ORF">A6122_1748</name>
</gene>
<dbReference type="InterPro" id="IPR017853">
    <property type="entry name" value="GH"/>
</dbReference>
<evidence type="ECO:0000259" key="4">
    <source>
        <dbReference type="Pfam" id="PF00150"/>
    </source>
</evidence>
<dbReference type="PANTHER" id="PTHR34142:SF1">
    <property type="entry name" value="GLYCOSIDE HYDROLASE FAMILY 5 DOMAIN-CONTAINING PROTEIN"/>
    <property type="match status" value="1"/>
</dbReference>
<dbReference type="Proteomes" id="UP000077071">
    <property type="component" value="Chromosome"/>
</dbReference>
<evidence type="ECO:0000256" key="1">
    <source>
        <dbReference type="ARBA" id="ARBA00022801"/>
    </source>
</evidence>
<evidence type="ECO:0000313" key="6">
    <source>
        <dbReference type="Proteomes" id="UP000077071"/>
    </source>
</evidence>
<dbReference type="AlphaFoldDB" id="A0A160KTP0"/>
<feature type="domain" description="Glycoside hydrolase family 5" evidence="4">
    <location>
        <begin position="88"/>
        <end position="279"/>
    </location>
</feature>
<dbReference type="RefSeq" id="WP_068254064.1">
    <property type="nucleotide sequence ID" value="NZ_CP015515.1"/>
</dbReference>
<dbReference type="GO" id="GO:0009251">
    <property type="term" value="P:glucan catabolic process"/>
    <property type="evidence" value="ECO:0007669"/>
    <property type="project" value="TreeGrafter"/>
</dbReference>